<feature type="compositionally biased region" description="Polar residues" evidence="1">
    <location>
        <begin position="1"/>
        <end position="14"/>
    </location>
</feature>
<reference evidence="2" key="1">
    <citation type="submission" date="2021-02" db="EMBL/GenBank/DDBJ databases">
        <authorList>
            <person name="Nowell W R."/>
        </authorList>
    </citation>
    <scope>NUCLEOTIDE SEQUENCE</scope>
</reference>
<evidence type="ECO:0000313" key="3">
    <source>
        <dbReference type="Proteomes" id="UP000663872"/>
    </source>
</evidence>
<evidence type="ECO:0000313" key="2">
    <source>
        <dbReference type="EMBL" id="CAF3387300.1"/>
    </source>
</evidence>
<organism evidence="2 3">
    <name type="scientific">Rotaria socialis</name>
    <dbReference type="NCBI Taxonomy" id="392032"/>
    <lineage>
        <taxon>Eukaryota</taxon>
        <taxon>Metazoa</taxon>
        <taxon>Spiralia</taxon>
        <taxon>Gnathifera</taxon>
        <taxon>Rotifera</taxon>
        <taxon>Eurotatoria</taxon>
        <taxon>Bdelloidea</taxon>
        <taxon>Philodinida</taxon>
        <taxon>Philodinidae</taxon>
        <taxon>Rotaria</taxon>
    </lineage>
</organism>
<feature type="region of interest" description="Disordered" evidence="1">
    <location>
        <begin position="1"/>
        <end position="28"/>
    </location>
</feature>
<comment type="caution">
    <text evidence="2">The sequence shown here is derived from an EMBL/GenBank/DDBJ whole genome shotgun (WGS) entry which is preliminary data.</text>
</comment>
<proteinExistence type="predicted"/>
<dbReference type="Proteomes" id="UP000663872">
    <property type="component" value="Unassembled WGS sequence"/>
</dbReference>
<protein>
    <submittedName>
        <fullName evidence="2">Uncharacterized protein</fullName>
    </submittedName>
</protein>
<name>A0A817YX09_9BILA</name>
<dbReference type="AlphaFoldDB" id="A0A817YX09"/>
<gene>
    <name evidence="2" type="ORF">GRG538_LOCUS8770</name>
</gene>
<accession>A0A817YX09</accession>
<dbReference type="EMBL" id="CAJNYT010000975">
    <property type="protein sequence ID" value="CAF3387300.1"/>
    <property type="molecule type" value="Genomic_DNA"/>
</dbReference>
<evidence type="ECO:0000256" key="1">
    <source>
        <dbReference type="SAM" id="MobiDB-lite"/>
    </source>
</evidence>
<sequence>MGSNKLTTIDETQCSSSSQSPENSFLQLSPTKPTITKIYSNKGKFMRYTNRSCNVILHTNSDDTFIRFSGTVTVHNLIFQINSGMEPRAKRPESKIPEQHMKELYERFDNKQIDPQELLKELYLLSQMENKLEFYSLLIDYMT</sequence>